<gene>
    <name evidence="1" type="ORF">TDIB3V08_LOCUS8725</name>
</gene>
<evidence type="ECO:0000313" key="1">
    <source>
        <dbReference type="EMBL" id="CAD7202543.1"/>
    </source>
</evidence>
<proteinExistence type="predicted"/>
<dbReference type="AlphaFoldDB" id="A0A7R8VR86"/>
<reference evidence="1" key="1">
    <citation type="submission" date="2020-11" db="EMBL/GenBank/DDBJ databases">
        <authorList>
            <person name="Tran Van P."/>
        </authorList>
    </citation>
    <scope>NUCLEOTIDE SEQUENCE</scope>
</reference>
<protein>
    <submittedName>
        <fullName evidence="1">Uncharacterized protein</fullName>
    </submittedName>
</protein>
<dbReference type="EMBL" id="OA569514">
    <property type="protein sequence ID" value="CAD7202543.1"/>
    <property type="molecule type" value="Genomic_DNA"/>
</dbReference>
<name>A0A7R8VR86_TIMDO</name>
<organism evidence="1">
    <name type="scientific">Timema douglasi</name>
    <name type="common">Walking stick</name>
    <dbReference type="NCBI Taxonomy" id="61478"/>
    <lineage>
        <taxon>Eukaryota</taxon>
        <taxon>Metazoa</taxon>
        <taxon>Ecdysozoa</taxon>
        <taxon>Arthropoda</taxon>
        <taxon>Hexapoda</taxon>
        <taxon>Insecta</taxon>
        <taxon>Pterygota</taxon>
        <taxon>Neoptera</taxon>
        <taxon>Polyneoptera</taxon>
        <taxon>Phasmatodea</taxon>
        <taxon>Timematodea</taxon>
        <taxon>Timematoidea</taxon>
        <taxon>Timematidae</taxon>
        <taxon>Timema</taxon>
    </lineage>
</organism>
<sequence length="28" mass="3294">MCDIMYETFVKQMMIFSVSEINYLATNA</sequence>
<accession>A0A7R8VR86</accession>